<dbReference type="InterPro" id="IPR005116">
    <property type="entry name" value="Transp-assoc_OB_typ1"/>
</dbReference>
<evidence type="ECO:0000313" key="2">
    <source>
        <dbReference type="EMBL" id="AGA79866.1"/>
    </source>
</evidence>
<gene>
    <name evidence="2" type="ordered locus">Echvi_3651</name>
</gene>
<dbReference type="HOGENOM" id="CLU_129782_1_1_10"/>
<name>L0G4C3_ECHVK</name>
<dbReference type="RefSeq" id="WP_015267411.1">
    <property type="nucleotide sequence ID" value="NC_019904.1"/>
</dbReference>
<evidence type="ECO:0000259" key="1">
    <source>
        <dbReference type="Pfam" id="PF03459"/>
    </source>
</evidence>
<proteinExistence type="predicted"/>
<organism evidence="2 3">
    <name type="scientific">Echinicola vietnamensis (strain DSM 17526 / LMG 23754 / KMM 6221)</name>
    <dbReference type="NCBI Taxonomy" id="926556"/>
    <lineage>
        <taxon>Bacteria</taxon>
        <taxon>Pseudomonadati</taxon>
        <taxon>Bacteroidota</taxon>
        <taxon>Cytophagia</taxon>
        <taxon>Cytophagales</taxon>
        <taxon>Cyclobacteriaceae</taxon>
        <taxon>Echinicola</taxon>
    </lineage>
</organism>
<dbReference type="KEGG" id="evi:Echvi_3651"/>
<dbReference type="OrthoDB" id="8719578at2"/>
<keyword evidence="3" id="KW-1185">Reference proteome</keyword>
<evidence type="ECO:0000313" key="3">
    <source>
        <dbReference type="Proteomes" id="UP000010796"/>
    </source>
</evidence>
<dbReference type="EMBL" id="CP003346">
    <property type="protein sequence ID" value="AGA79866.1"/>
    <property type="molecule type" value="Genomic_DNA"/>
</dbReference>
<sequence>MNKFTGHIKDINSSDQMSLVTIQLQGDVAIQSLVIDTPTTAPYLQKGSPIEVLFKETEVLIGTSVPKNWSIENNIAGHIVAIKPGKLLSRLRIETASGVLVALISTESLTSLALALDMAVVAAIKTNEVMLSPL</sequence>
<dbReference type="AlphaFoldDB" id="L0G4C3"/>
<dbReference type="SUPFAM" id="SSF50331">
    <property type="entry name" value="MOP-like"/>
    <property type="match status" value="1"/>
</dbReference>
<reference evidence="3" key="1">
    <citation type="submission" date="2012-02" db="EMBL/GenBank/DDBJ databases">
        <title>The complete genome of Echinicola vietnamensis DSM 17526.</title>
        <authorList>
            <person name="Lucas S."/>
            <person name="Copeland A."/>
            <person name="Lapidus A."/>
            <person name="Glavina del Rio T."/>
            <person name="Dalin E."/>
            <person name="Tice H."/>
            <person name="Bruce D."/>
            <person name="Goodwin L."/>
            <person name="Pitluck S."/>
            <person name="Peters L."/>
            <person name="Ovchinnikova G."/>
            <person name="Teshima H."/>
            <person name="Kyrpides N."/>
            <person name="Mavromatis K."/>
            <person name="Ivanova N."/>
            <person name="Brettin T."/>
            <person name="Detter J.C."/>
            <person name="Han C."/>
            <person name="Larimer F."/>
            <person name="Land M."/>
            <person name="Hauser L."/>
            <person name="Markowitz V."/>
            <person name="Cheng J.-F."/>
            <person name="Hugenholtz P."/>
            <person name="Woyke T."/>
            <person name="Wu D."/>
            <person name="Brambilla E."/>
            <person name="Klenk H.-P."/>
            <person name="Eisen J.A."/>
        </authorList>
    </citation>
    <scope>NUCLEOTIDE SEQUENCE [LARGE SCALE GENOMIC DNA]</scope>
    <source>
        <strain evidence="3">DSM 17526 / LMG 23754 / KMM 6221</strain>
    </source>
</reference>
<dbReference type="Pfam" id="PF03459">
    <property type="entry name" value="TOBE"/>
    <property type="match status" value="1"/>
</dbReference>
<dbReference type="Gene3D" id="2.40.50.100">
    <property type="match status" value="2"/>
</dbReference>
<dbReference type="eggNOG" id="COG4148">
    <property type="taxonomic scope" value="Bacteria"/>
</dbReference>
<accession>L0G4C3</accession>
<dbReference type="STRING" id="926556.Echvi_3651"/>
<dbReference type="InterPro" id="IPR008995">
    <property type="entry name" value="Mo/tungstate-bd_C_term_dom"/>
</dbReference>
<dbReference type="Proteomes" id="UP000010796">
    <property type="component" value="Chromosome"/>
</dbReference>
<feature type="domain" description="Transport-associated OB type 1" evidence="1">
    <location>
        <begin position="70"/>
        <end position="131"/>
    </location>
</feature>
<protein>
    <submittedName>
        <fullName evidence="2">ABC-type molybdate transport system, ATPase component</fullName>
    </submittedName>
</protein>